<protein>
    <submittedName>
        <fullName evidence="1">Uncharacterized protein</fullName>
    </submittedName>
</protein>
<accession>B3JG91</accession>
<reference evidence="1 2" key="2">
    <citation type="submission" date="2008-04" db="EMBL/GenBank/DDBJ databases">
        <authorList>
            <person name="Fulton L."/>
            <person name="Clifton S."/>
            <person name="Fulton B."/>
            <person name="Xu J."/>
            <person name="Minx P."/>
            <person name="Pepin K.H."/>
            <person name="Johnson M."/>
            <person name="Thiruvilangam P."/>
            <person name="Bhonagiri V."/>
            <person name="Nash W.E."/>
            <person name="Mardis E.R."/>
            <person name="Wilson R.K."/>
        </authorList>
    </citation>
    <scope>NUCLEOTIDE SEQUENCE [LARGE SCALE GENOMIC DNA]</scope>
    <source>
        <strain evidence="1 2">DSM 17136</strain>
    </source>
</reference>
<sequence>MIPFSITMKTVLLMRKSNRSLPFKRSLRNFDKELEEAKIYFYIYEDTKNIGT</sequence>
<proteinExistence type="predicted"/>
<dbReference type="HOGENOM" id="CLU_3076611_0_0_10"/>
<gene>
    <name evidence="1" type="ORF">BACCOP_00893</name>
</gene>
<evidence type="ECO:0000313" key="1">
    <source>
        <dbReference type="EMBL" id="EDV02102.1"/>
    </source>
</evidence>
<name>B3JG91_9BACT</name>
<comment type="caution">
    <text evidence="1">The sequence shown here is derived from an EMBL/GenBank/DDBJ whole genome shotgun (WGS) entry which is preliminary data.</text>
</comment>
<organism evidence="1 2">
    <name type="scientific">Phocaeicola coprocola DSM 17136</name>
    <dbReference type="NCBI Taxonomy" id="470145"/>
    <lineage>
        <taxon>Bacteria</taxon>
        <taxon>Pseudomonadati</taxon>
        <taxon>Bacteroidota</taxon>
        <taxon>Bacteroidia</taxon>
        <taxon>Bacteroidales</taxon>
        <taxon>Bacteroidaceae</taxon>
        <taxon>Phocaeicola</taxon>
    </lineage>
</organism>
<dbReference type="AlphaFoldDB" id="B3JG91"/>
<evidence type="ECO:0000313" key="2">
    <source>
        <dbReference type="Proteomes" id="UP000003146"/>
    </source>
</evidence>
<dbReference type="EMBL" id="ABIY02000064">
    <property type="protein sequence ID" value="EDV02102.1"/>
    <property type="molecule type" value="Genomic_DNA"/>
</dbReference>
<reference evidence="1 2" key="1">
    <citation type="submission" date="2008-04" db="EMBL/GenBank/DDBJ databases">
        <title>Draft genome sequence of Bacteroides coprocola (DSM 17136).</title>
        <authorList>
            <person name="Sudarsanam P."/>
            <person name="Ley R."/>
            <person name="Guruge J."/>
            <person name="Turnbaugh P.J."/>
            <person name="Mahowald M."/>
            <person name="Liep D."/>
            <person name="Gordon J."/>
        </authorList>
    </citation>
    <scope>NUCLEOTIDE SEQUENCE [LARGE SCALE GENOMIC DNA]</scope>
    <source>
        <strain evidence="1 2">DSM 17136</strain>
    </source>
</reference>
<dbReference type="Proteomes" id="UP000003146">
    <property type="component" value="Unassembled WGS sequence"/>
</dbReference>